<feature type="region of interest" description="Disordered" evidence="1">
    <location>
        <begin position="1692"/>
        <end position="1711"/>
    </location>
</feature>
<feature type="region of interest" description="Disordered" evidence="1">
    <location>
        <begin position="3263"/>
        <end position="3284"/>
    </location>
</feature>
<feature type="domain" description="RAVE complex protein Rav1 C-terminal" evidence="2">
    <location>
        <begin position="3155"/>
        <end position="3239"/>
    </location>
</feature>
<dbReference type="PANTHER" id="PTHR24216">
    <property type="entry name" value="PAXILLIN-RELATED"/>
    <property type="match status" value="1"/>
</dbReference>
<feature type="compositionally biased region" description="Low complexity" evidence="1">
    <location>
        <begin position="5049"/>
        <end position="5064"/>
    </location>
</feature>
<feature type="region of interest" description="Disordered" evidence="1">
    <location>
        <begin position="1971"/>
        <end position="2092"/>
    </location>
</feature>
<feature type="compositionally biased region" description="Low complexity" evidence="1">
    <location>
        <begin position="3664"/>
        <end position="3676"/>
    </location>
</feature>
<feature type="region of interest" description="Disordered" evidence="1">
    <location>
        <begin position="5400"/>
        <end position="5490"/>
    </location>
</feature>
<feature type="compositionally biased region" description="Basic and acidic residues" evidence="1">
    <location>
        <begin position="6335"/>
        <end position="6351"/>
    </location>
</feature>
<feature type="compositionally biased region" description="Low complexity" evidence="1">
    <location>
        <begin position="4845"/>
        <end position="4863"/>
    </location>
</feature>
<dbReference type="OrthoDB" id="342131at2759"/>
<evidence type="ECO:0000313" key="3">
    <source>
        <dbReference type="EMBL" id="CBZ53280.1"/>
    </source>
</evidence>
<feature type="compositionally biased region" description="Basic and acidic residues" evidence="1">
    <location>
        <begin position="1308"/>
        <end position="1328"/>
    </location>
</feature>
<feature type="region of interest" description="Disordered" evidence="1">
    <location>
        <begin position="4594"/>
        <end position="4696"/>
    </location>
</feature>
<feature type="region of interest" description="Disordered" evidence="1">
    <location>
        <begin position="1"/>
        <end position="74"/>
    </location>
</feature>
<dbReference type="OMA" id="TWRVELR"/>
<feature type="region of interest" description="Disordered" evidence="1">
    <location>
        <begin position="5638"/>
        <end position="5685"/>
    </location>
</feature>
<feature type="compositionally biased region" description="Basic and acidic residues" evidence="1">
    <location>
        <begin position="2475"/>
        <end position="2496"/>
    </location>
</feature>
<organism evidence="3 5">
    <name type="scientific">Neospora caninum (strain Liverpool)</name>
    <dbReference type="NCBI Taxonomy" id="572307"/>
    <lineage>
        <taxon>Eukaryota</taxon>
        <taxon>Sar</taxon>
        <taxon>Alveolata</taxon>
        <taxon>Apicomplexa</taxon>
        <taxon>Conoidasida</taxon>
        <taxon>Coccidia</taxon>
        <taxon>Eucoccidiorida</taxon>
        <taxon>Eimeriorina</taxon>
        <taxon>Sarcocystidae</taxon>
        <taxon>Neospora</taxon>
    </lineage>
</organism>
<dbReference type="RefSeq" id="XP_003883312.1">
    <property type="nucleotide sequence ID" value="XM_003883263.1"/>
</dbReference>
<evidence type="ECO:0000313" key="5">
    <source>
        <dbReference type="Proteomes" id="UP000007494"/>
    </source>
</evidence>
<feature type="region of interest" description="Disordered" evidence="1">
    <location>
        <begin position="5755"/>
        <end position="5835"/>
    </location>
</feature>
<proteinExistence type="predicted"/>
<feature type="compositionally biased region" description="Low complexity" evidence="1">
    <location>
        <begin position="10"/>
        <end position="21"/>
    </location>
</feature>
<sequence length="6922" mass="713764">MPPFSPPPSFASSSSSPFSSSVKLAVPSPAQPEPRGRTEVEDLPGGAAFRGKSRASSQARGWEGSSLPCSSVSSSAVTTPQADAYAFPSFPPSVASSSQTPSLSVTSTSSGPSPPLGHLVDSAHKPNWTSASPASSPSPCSPQAFPCSPDALLGACIPLPPVATGGKISCHASLPPFCVIVTAVSPLVHTSSSFASSCPTLCSPPRLQAGSAEGSRASSFESPPGPPAAHPAGRAASPHAAAAVSSSEGCLSREQVAACLSLSSSFVYAAAVHSCSQLRCPPDCVYISLSNEVYLLHVPALLFAQELSRPTLAAPAESGAEKEALREPSAESDGLSRLASVALFSHGSPALWGSPVYPLRGRRYKTRACAEGVVAAGPLEGSPFAHQGAGRQDACFHAGTRRRSFLTEVSCQSLSRPTRSFSSVGSGDSVASASCPVSRGATFSGEDLWHGDRRSQPSSRPPSLEALPPLHALSGVGVDGADRSVLGGFLLSPETSALSPPPSVLLSLLSKVLPAPFPSLWPPLVLLQTLREDGDSSDEGPARLRRLQAREVSPAAPRPSRLSHRCAHVSPLSAASSSAASSVLVLGHAYAMSVCTHMGTVRSVQLHPATACTALLLFADVEGWGVHVWREREPCSGAMELAVRVELSLPSCFAVGTEADHGRRAGRGREAKRRTMRAEEETEPESAPARGLESRFKRSETERDMREKTKTGSSPRSSLRGGRAAVQVAVLELDERQHGIGGSGLSALDFGLTDCSPFAAVPRQHILFFHLASEACLDNDVSNFFSTQRRATGGARSPRAALASGRSSLYPCSRGQEATAFCTGSDERRPGEGEETARRAGGRKRSREKSERRQFAFLGAFMVDGLSRGAVGRPVVQRVAGPAQVPVDAGLDVVAIEKAELCEISLMTSFLTVSSSSAVPPVPAGVVVGAAVAGGLPLCGASAAIPPLVGPRQQQQILSTQRRASAASASVAAMGGNLVWGELSGLLASAIPPCRLTLRTGAHDLVELLLSPLVLCCSPEGPSPHPETQLEGGAAGEDNEGHAESERRLSSLSPLASLSASGHPRTSAAARPPSVVGPSLHYALRCLSSVSRSFDPVSPKASLGTLWPPSRSGSLLRPLGAFSSTPSSLLLLPLQQTLAPSGLATPSQSHCATQLVPPSGGVASSTSVCGAAKAEEEDPRLPQQRPGGRVSPVPTPDSGHAGSSRAQSPCRAPSGAPPGGDPTEGTASRPPASPSASRASPSSRWVRPSLVSLAVLPAFNVAAGVVATPAEGEAAKGRVFLWYYSDMLAGSPPVCCLQSLLVGGDGRVRRAEPNRDSLRREGRASDKKAAKRGKPLPLMRTVSWLPASSLALFQRTCTGAGDGGLAFGDSEHETLESPIRVFAGAGERENDETLNTRDMLSGRLPVLVCVAADSADEEDACKLTKARRRPFLYAFEVDLLHALFGIREVSLAFSPSLSPLLPQSPPGSAVSSRSHCASAAGRRSPFFPFSRIVASQVLELPVVFLARTIKSRLLLLLLVENGPDGSLPPAASGTEDVQNATCVEPGSARLSPPSASLSYALFVYALGPLRSAQEASSINEQPRDAGRTQSPAEENRSRTRYRVVSSIDGFGRRGAGSLCFERLGVWAALSPGEMHATLGSVGEPLLHACVVSSSALLLASPLFFLETAETKSPAAPSSPSFGASRLSSQHSHGQAASCVRPHRGRARPSCSTSVGDANASSIFSGGAKCFLFLLRLAKPRAGTQRLRRSARGQGFPAVSPYGDWDVPRAGEERGGCALSRLSLFAVATVPRRRRVACLALAPDALAVGTALAPSWCAGRGEEAPAVETDSPLVFVYSLRGLPLVVPFSPEATQLAATLPCLSRSVPVAGRPQPADSEAQPSSASASESQALSGLAQGFACAKASGAGVASLTTTARRDGPCLASPNSGVSSPVLAADPRDQELDLARALSVLAAVAAAPHVEPEAALPLVGFGKPTPRQTTPEAARRVASGVSAAGSPSPNPSHPSAPSQVPRTQEVPSPAAGYASAYGRLRSRRRGQGMLAVPPPETEDRDQGDDCAEGGGSRSGGAPAVSETGRGLEPSSGDASSSEGVQESSVALRRVAHMGFCRLPGAAMGLLVKTVECGRDRGAAEAWSDQGDAGSCVYLFVCVSRSQMGDGRVPGSGSSRLAPQFAPHIWLRLLPLPPEDCLPSQLQAFYRHPLVAGLRDAWWGPEASASLLAFLALPPSASGLGGFTAASSLDEESGDTSRAARAPALPHHTPGALCALAVSRQAAADFPVSPGSSSVPTRHRRAAPVSARALLVCPVPGLVQAFSLHTLLPFLLPVATLPWAPLAGAPASPPGGRGALEGPPHSLASPLRAPKRATSALNPTNAAAATVASVASSQSAAQASQAAIAQQHEQREAERRMLQVGAPPLLLPYHPAVVGSLFSSGFVGTVKWILGTLLRCLRAAGLTPRDKSAASREGREVGGNATKAARSETERLLGGHFEDEAKRSRGSEAGSDGLWDPAPPDEADAGDGLASVGLYAPAGGAHAVCACPEHAGGRRGTARPDELCCCCCVLQTLLQASMTCLSAVFLQFAAQEQELLAARASRVFRDDGRKGPRDSGTSSARQAAGAAWDGGRSAPSVSVEAAPGDGGVPLGPATGREAFFVALLRRCGVAGRGEAAGASDTEGRDLKGDGDRGDAAAASGRDDLPGFTSTSFVAGASQPRRKLGERAEDLFGPASGQDEDDPFDVSDLLGFGKKKEVDFSSGSSTCGASRFDPSACGSQNATRPASPLSSTLSCLSASSAASLDPLAVCLAQADFEMLLQLLALEIPGLRLSPLEQRQLWGFVAALRALERGQGERGYKPVSTLVEDFPLVAAAVLEAAGAASEALVAPRDAGTERTGDEGLSARAEGVVAIRSAARANWGGWEGVDAKEPEPRTKRDLGPVQEQAARLAGNALRSWALRTSTAAADSKRRRAGELDKEACLARARLGLLQLAEADADLSGAGARRAASRQSSRPLPALLLSSEDLCWCVQADGEEAMLAEAVAAARKATGAQDKLLWSNMKKRGVGFWLRSTTQVRALADLLLKDATVLAAAEAAAQGAFGAQGGPDGDRAPFGSASAFSLSTAPAAEGEGRQMPGAILSKANSFHQDCAALWAVASDRLSFVKAAYKQRKNMKVVEFLSRDFGDPRWQAAAEKNAYKLVQQRRYHLALAFFILARQIREVCDLCCRQLEDVQLALFLCRLVDATQRPCGPPLGTEPFSFASAFSALGGSGASDVLSPSPPPKSGGAGSASPSSPVLGIPGLSGSMHHPSLSPPPLSSPTLGAVSPQPASALPGGTLSPSGVSASPSCPATEYRRVLFHRVAPLAAAAGDVWLLHLAFWLAGDHRAAFFVLLPPHLPPKSFSHFAPHIRPHAPTVSLRAESAQSSAFPRGCAGLVDRTTNWLSGGSDVSTLTPFDPRSFFSQESPLAWVSLLSSPLSSSVAQCVASSSHVPQALGVSPAASAHAETGPSFLHPGMSFGSFFSNSKEAPRVSGHVHADADSFDGGTLRHSQLSLSLVAFQSVVQNALPIKRLRAQLEEQHAQLQIARELHAQLRSWPPSQGPQGAAFPNFGPREDPTGQSWNAPVSDPDSVLSAGSATEDGGFPGAAQHSRSFSFASLPSRGSSVQRPFHFLHHSSGSTLTGLSDTTRGDSSEIGGGAGGSGQLSVRRGRGTEDADGTVAGVSPSTSGGGSRAPEREQGSPFDRGGGPQASHLPDPSNSSRESAAEPHAGGRGASVSVFTGAAEPTEARGACGGVTPTGDKGAGGCEVGADVSGVPEFSETAVIGETCLWALTNPAAAATCEFYLLTLAYLQQRQAFLAALASTRFLALARGGDLDEERRRRETRRGHVQAPGREGRTLRSLGEETEAEAGRRATDGRDRPGDSLDLACSVVARGAPTAQAAFDLLFASWVPCLTVDRSLLSSEAALQIRLPFPEDLFVNKPGRSATHRPSADLSELTGLNAGTLLLLPESPFASLVARLPVSSAVSEKPAPSCLHCGVAPEAASASLQGVALSLPDTVAACFVSFLDRFCGDSAGLVPVFNKALLAASSLAAAAARKSAAAYPFSPHCPACRPQPSIVDAETPASSSAPAPSPCPSVPSVAAPPVPSAGEAALTSTATAFQHRVAGSSPIRALGLLECIASQLLLWSDRRRRSSGLSAVSDLCGDRVSDTRVGAACSCAEKRLLQAIQAAEKLGGGRRLAAVAANVMAWAAGVGPVATAVREQRFLRRLRRAPETDGEAPGDARGFGDDRGTFSTEKAGRGRAAVDGSPQPADSLVPAKVEKGESSATVVSPSSPCWAVAAALGGRLPAFFEEDTQHLASSCFLAALRAAALGRRAAVARRCEEAPSTATGPSRLVSRRGRKAAWRLARFCAAGWVRSEALLDLSWRREVQILQRLHADEAGELGRACRLGVRGGDPSGGLEGREAREAFSGDGTIGVLAKELIAIFDAPERQLFDSLALFCCTAAAASALDVSLSADSPSVGGLGGDRRHEETRPFVCKSCREHGEELQGVSAGSRPSASVHSLEQLQRLFELVVVALACVSLCLSAAFPFLALFFSLHPSTHTGAHHASPSGRIDRGPAPGSAKHQRETAGGDGRALASSGTSTGGPDLRSDEARPARVSAPSTPRAGANREASNRDREDGGEFGASGDARGPDLGEDDGGDARPFHPLQIVLHIAVYLQFILMQPQRSTWRVELRKHLQDFLWPRLQLVGAAEEPSSSACEAKESAAKDARGEVSRGSKSDFFPASSSLLQCLATCLSVKVFEFLLDVLRAVDREALRLLHFLQLLSLVPTSRGDSPWMTETEREGVSVKGAAVGSSDAPSSSSSGGLLPPIASGPEAEGFTVSVQMRPHALWLQERQISHLRGWIDRLCFSLSSFLCTHLRPLLTRAAPPAAAVLLPLLCNADQGDLRSGVPGVERSVKGPSASEVTRVSLLDNSFPGLTKSTKGSLLCRSISVLLGAEASQLWILLGCTSRLQWLFSQLPLLPLPQPVPPSGPPGAAFAAPSSGGGHGRPKDAAAGLSPAGPGGAPAATHQKLSVAGVVERAARAAVLPGGLSGGRGMWESAGPGVHDAGVGGFGGRAGKKSACGDSLTRMQLQQQLVRAGIPHLLVADRPYPTQKHSGSGRPLSRLQQQILADLPSLRTADELVASGAFPGVPCVLGGLFPAGKVCSIAASRPATNAVDALRKTYDHHLPSFLTPQAVALLLAEAAGLPSHTKAAVDAALSPACAASVRPSHASPSSVSSSLSPWWSSPCCAIPLCAVLGPVTAACCGSNRRRHFPPVGASISTDLAIAVGPLEGLSAQGGNASSYVLRTVRIPPSLLGSSSFGGSTCTASLLYGAAAAVHATAAATAAVAAAAEEDGARRVARRQAALAPSPEVDDVGTADQAARPDPPGEPAGRQAQAPKKPCHADAPSKPSATQSEGLFCVGQGVGPSDAETGTEVARRSEAARGLSQRSERAEALQAEARWLLSVSAPLVSEVGGPGGAFVGIAPLRRATVNSSQHLQRRLRMLAPLRHRQLAPGLEPSKPGGSERAAPPADALVKTSSLLTASWAEGSVLLSVWFGYLLTRDTSLFAYAQVDRMSAAMRLLAAAAAADVAAPVQKEGSGSQGAAKPGGPAGGAKGAAAHPLSPTGMDPSAGGSSSSAAHGLPTSTSLEPTFPYQAFPSLSVLRSRFAFTGAVSAHPFLPIFAAALQAVDFQSCPATAFAAILRPFGAHARSLPKAAPAALPPPPDSSASDAARRESEPRESGSGSLKGDSRGAAAGSTVARDKGSHSDSQTDRARRDTRPGAEQLRAEAENARVGELGLGGAKGVQLGQETSLLDSRSGSLNMGALGRHEGRDSETGQAASVGSAERRQVSQPLRTESTDTVADRGEGSFSFDGGLPAEMGKGAGAKGRAAGARSPGGAGLRAGIGSSALAAASPVGGGARSVSRPQQEARLQSFGNITAAVWSESGDSLYLADSNGWVRVFGLLRGPLMPPSAAVSVAAAAADPETASRLGMSSHLPRGGRVGPSPVLKESMLAAALQQVSRPTVAWRAHMSTAEVLPLFGCGSWLLTRGVGLFPHAIRQNPVLVEGCPCSPGASDPEPWAKGTGAAEGVAEKPRDPTDPDFLYRRGRGREEVDRARGVGRSASVGGGAPGEGYGDDEDHACGSDEGGLLRGERAVEKLKHPMRVSVQAHSAGANGTGGSSGGLGGRGVRTATPPGRTRASAGENQRSGPATTSQGSSADLGESGEELRRRERGRCDSATDTAEGGAKASGGHHHHPFSIFRRGRGKGCCEAAAAGAGGGLGRMRTACLPGRRRESVSATTETEKEGPDDVPLGSKRRRVLRMVPNAARRRFKRTDVIAKIHSRLLQYQSLLQLRHASSQLLSRKNSQRDVGEAGKWRSQGSGESKPSVPGAVFDYPYSGTLTRGRIGPEGFASLSGDCALYSDGDGNDDSQSGDVGPLATTLPLQQWTSALFGFGGPGEVSDEDESLSGKERLLGKTSKQLPRVAGPCICVWDLWDMTEGGPRLDCVITCDDLLLTRAQHHLASAGPAATARVSKRGKKAKKSASASETRPGRDTWEVVPTHTPTCMCVAVLQDGSAACGCCSAAASGGCACSTAGSLSAAGGSRTWSSAGAGELRGSGGACALGSSCRCCSWCCGSMRCVLYGDTDGLVHAVDLAAQEEIHRWRAHPSAVVACAVSRPAASPSHASLPASWLITATVASAADATFRCWSLSSLAGGPPFLLYEFTSPGHVPRPLREAGGRAPRAPAGAEVGKPGGVAGAGNAFFSSWHGELGDTPGVVVGSVGAHPEERRNMEAVGLLGEGERPGMAQQPPQSVSPFSPFAPSSANALVRLLGGDARDTKETQPPGTAEESVSMMQVVGPGQILTVRQDGIALLNRL</sequence>
<dbReference type="SUPFAM" id="SSF50978">
    <property type="entry name" value="WD40 repeat-like"/>
    <property type="match status" value="1"/>
</dbReference>
<feature type="region of interest" description="Disordered" evidence="1">
    <location>
        <begin position="209"/>
        <end position="238"/>
    </location>
</feature>
<feature type="region of interest" description="Disordered" evidence="1">
    <location>
        <begin position="2454"/>
        <end position="2519"/>
    </location>
</feature>
<gene>
    <name evidence="4" type="ORF">BN1204_030670</name>
    <name evidence="3" type="ORF">NCLIV_030670</name>
</gene>
<feature type="region of interest" description="Disordered" evidence="1">
    <location>
        <begin position="2664"/>
        <end position="2711"/>
    </location>
</feature>
<feature type="region of interest" description="Disordered" evidence="1">
    <location>
        <begin position="1141"/>
        <end position="1244"/>
    </location>
</feature>
<accession>F0VHR9</accession>
<feature type="region of interest" description="Disordered" evidence="1">
    <location>
        <begin position="98"/>
        <end position="135"/>
    </location>
</feature>
<feature type="region of interest" description="Disordered" evidence="1">
    <location>
        <begin position="5553"/>
        <end position="5572"/>
    </location>
</feature>
<reference evidence="3" key="1">
    <citation type="submission" date="2011-02" db="EMBL/GenBank/DDBJ databases">
        <authorList>
            <person name="Aslett M."/>
        </authorList>
    </citation>
    <scope>NUCLEOTIDE SEQUENCE</scope>
    <source>
        <strain evidence="3">Liverpool</strain>
    </source>
</reference>
<feature type="compositionally biased region" description="Basic and acidic residues" evidence="1">
    <location>
        <begin position="2454"/>
        <end position="2466"/>
    </location>
</feature>
<feature type="compositionally biased region" description="Polar residues" evidence="1">
    <location>
        <begin position="6246"/>
        <end position="6261"/>
    </location>
</feature>
<dbReference type="eggNOG" id="KOG1064">
    <property type="taxonomic scope" value="Eukaryota"/>
</dbReference>
<feature type="compositionally biased region" description="Polar residues" evidence="1">
    <location>
        <begin position="2083"/>
        <end position="2092"/>
    </location>
</feature>
<dbReference type="InterPro" id="IPR036322">
    <property type="entry name" value="WD40_repeat_dom_sf"/>
</dbReference>
<dbReference type="InParanoid" id="F0VHR9"/>
<evidence type="ECO:0000259" key="2">
    <source>
        <dbReference type="Pfam" id="PF12234"/>
    </source>
</evidence>
<dbReference type="GeneID" id="13443639"/>
<feature type="region of interest" description="Disordered" evidence="1">
    <location>
        <begin position="4751"/>
        <end position="4770"/>
    </location>
</feature>
<feature type="region of interest" description="Disordered" evidence="1">
    <location>
        <begin position="1021"/>
        <end position="1050"/>
    </location>
</feature>
<feature type="compositionally biased region" description="Basic and acidic residues" evidence="1">
    <location>
        <begin position="659"/>
        <end position="669"/>
    </location>
</feature>
<feature type="compositionally biased region" description="Basic and acidic residues" evidence="1">
    <location>
        <begin position="2671"/>
        <end position="2694"/>
    </location>
</feature>
<feature type="compositionally biased region" description="Gly residues" evidence="1">
    <location>
        <begin position="6218"/>
        <end position="6231"/>
    </location>
</feature>
<feature type="region of interest" description="Disordered" evidence="1">
    <location>
        <begin position="3585"/>
        <end position="3638"/>
    </location>
</feature>
<feature type="compositionally biased region" description="Basic and acidic residues" evidence="1">
    <location>
        <begin position="6133"/>
        <end position="6160"/>
    </location>
</feature>
<feature type="region of interest" description="Disordered" evidence="1">
    <location>
        <begin position="6210"/>
        <end position="6302"/>
    </location>
</feature>
<feature type="region of interest" description="Disordered" evidence="1">
    <location>
        <begin position="659"/>
        <end position="721"/>
    </location>
</feature>
<dbReference type="EMBL" id="FR823390">
    <property type="protein sequence ID" value="CBZ53280.1"/>
    <property type="molecule type" value="Genomic_DNA"/>
</dbReference>
<feature type="region of interest" description="Disordered" evidence="1">
    <location>
        <begin position="6570"/>
        <end position="6600"/>
    </location>
</feature>
<keyword evidence="5" id="KW-1185">Reference proteome</keyword>
<feature type="compositionally biased region" description="Low complexity" evidence="1">
    <location>
        <begin position="98"/>
        <end position="111"/>
    </location>
</feature>
<feature type="compositionally biased region" description="Polar residues" evidence="1">
    <location>
        <begin position="5892"/>
        <end position="5903"/>
    </location>
</feature>
<reference evidence="4" key="4">
    <citation type="journal article" date="2015" name="PLoS ONE">
        <title>Comprehensive Evaluation of Toxoplasma gondii VEG and Neospora caninum LIV Genomes with Tachyzoite Stage Transcriptome and Proteome Defines Novel Transcript Features.</title>
        <authorList>
            <person name="Ramaprasad A."/>
            <person name="Mourier T."/>
            <person name="Naeem R."/>
            <person name="Malas T.B."/>
            <person name="Moussa E."/>
            <person name="Panigrahi A."/>
            <person name="Vermont S.J."/>
            <person name="Otto T.D."/>
            <person name="Wastling J."/>
            <person name="Pain A."/>
        </authorList>
    </citation>
    <scope>NUCLEOTIDE SEQUENCE</scope>
    <source>
        <strain evidence="4">Liverpool</strain>
    </source>
</reference>
<dbReference type="InterPro" id="IPR022033">
    <property type="entry name" value="Rav1p_C"/>
</dbReference>
<reference evidence="3" key="2">
    <citation type="submission" date="2011-03" db="EMBL/GenBank/DDBJ databases">
        <title>Comparative genomics and transcriptomics of Neospora caninum and Toxoplasma gondii.</title>
        <authorList>
            <person name="Reid A.J."/>
            <person name="Sohal A."/>
            <person name="Harris D."/>
            <person name="Quail M."/>
            <person name="Sanders M."/>
            <person name="Berriman M."/>
            <person name="Wastling J.M."/>
            <person name="Pain A."/>
        </authorList>
    </citation>
    <scope>NUCLEOTIDE SEQUENCE</scope>
    <source>
        <strain evidence="3">Liverpool</strain>
    </source>
</reference>
<dbReference type="EMBL" id="LN714483">
    <property type="protein sequence ID" value="CEL67266.1"/>
    <property type="molecule type" value="Genomic_DNA"/>
</dbReference>
<evidence type="ECO:0000256" key="1">
    <source>
        <dbReference type="SAM" id="MobiDB-lite"/>
    </source>
</evidence>
<feature type="compositionally biased region" description="Basic and acidic residues" evidence="1">
    <location>
        <begin position="4755"/>
        <end position="4770"/>
    </location>
</feature>
<feature type="compositionally biased region" description="Basic and acidic residues" evidence="1">
    <location>
        <begin position="6410"/>
        <end position="6419"/>
    </location>
</feature>
<feature type="compositionally biased region" description="Basic and acidic residues" evidence="1">
    <location>
        <begin position="692"/>
        <end position="710"/>
    </location>
</feature>
<protein>
    <submittedName>
        <fullName evidence="3">AGAP010490-PA, related</fullName>
    </submittedName>
</protein>
<feature type="compositionally biased region" description="Acidic residues" evidence="1">
    <location>
        <begin position="2047"/>
        <end position="2058"/>
    </location>
</feature>
<feature type="region of interest" description="Disordered" evidence="1">
    <location>
        <begin position="1866"/>
        <end position="1887"/>
    </location>
</feature>
<feature type="region of interest" description="Disordered" evidence="1">
    <location>
        <begin position="4828"/>
        <end position="4863"/>
    </location>
</feature>
<feature type="region of interest" description="Disordered" evidence="1">
    <location>
        <begin position="5023"/>
        <end position="5065"/>
    </location>
</feature>
<feature type="compositionally biased region" description="Basic and acidic residues" evidence="1">
    <location>
        <begin position="3899"/>
        <end position="3911"/>
    </location>
</feature>
<feature type="compositionally biased region" description="Basic and acidic residues" evidence="1">
    <location>
        <begin position="825"/>
        <end position="838"/>
    </location>
</feature>
<feature type="compositionally biased region" description="Basic and acidic residues" evidence="1">
    <location>
        <begin position="5802"/>
        <end position="5835"/>
    </location>
</feature>
<dbReference type="PANTHER" id="PTHR24216:SF65">
    <property type="entry name" value="PAXILLIN-LIKE PROTEIN 1"/>
    <property type="match status" value="1"/>
</dbReference>
<feature type="region of interest" description="Disordered" evidence="1">
    <location>
        <begin position="1575"/>
        <end position="1599"/>
    </location>
</feature>
<evidence type="ECO:0000313" key="4">
    <source>
        <dbReference type="EMBL" id="CEL67266.1"/>
    </source>
</evidence>
<feature type="compositionally biased region" description="Basic and acidic residues" evidence="1">
    <location>
        <begin position="5773"/>
        <end position="5782"/>
    </location>
</feature>
<feature type="compositionally biased region" description="Basic and acidic residues" evidence="1">
    <location>
        <begin position="6269"/>
        <end position="6281"/>
    </location>
</feature>
<name>F0VHR9_NEOCL</name>
<reference evidence="5" key="3">
    <citation type="journal article" date="2012" name="PLoS Pathog.">
        <title>Comparative genomics of the apicomplexan parasites Toxoplasma gondii and Neospora caninum: Coccidia differing in host range and transmission strategy.</title>
        <authorList>
            <person name="Reid A.J."/>
            <person name="Vermont S.J."/>
            <person name="Cotton J.A."/>
            <person name="Harris D."/>
            <person name="Hill-Cawthorne G.A."/>
            <person name="Konen-Waisman S."/>
            <person name="Latham S.M."/>
            <person name="Mourier T."/>
            <person name="Norton R."/>
            <person name="Quail M.A."/>
            <person name="Sanders M."/>
            <person name="Shanmugam D."/>
            <person name="Sohal A."/>
            <person name="Wasmuth J.D."/>
            <person name="Brunk B."/>
            <person name="Grigg M.E."/>
            <person name="Howard J.C."/>
            <person name="Parkinson J."/>
            <person name="Roos D.S."/>
            <person name="Trees A.J."/>
            <person name="Berriman M."/>
            <person name="Pain A."/>
            <person name="Wastling J.M."/>
        </authorList>
    </citation>
    <scope>NUCLEOTIDE SEQUENCE [LARGE SCALE GENOMIC DNA]</scope>
    <source>
        <strain evidence="5">Liverpool</strain>
    </source>
</reference>
<feature type="compositionally biased region" description="Low complexity" evidence="1">
    <location>
        <begin position="1227"/>
        <end position="1244"/>
    </location>
</feature>
<feature type="region of interest" description="Disordered" evidence="1">
    <location>
        <begin position="446"/>
        <end position="469"/>
    </location>
</feature>
<feature type="region of interest" description="Disordered" evidence="1">
    <location>
        <begin position="5857"/>
        <end position="5941"/>
    </location>
</feature>
<feature type="compositionally biased region" description="Low complexity" evidence="1">
    <location>
        <begin position="1872"/>
        <end position="1887"/>
    </location>
</feature>
<feature type="compositionally biased region" description="Low complexity" evidence="1">
    <location>
        <begin position="712"/>
        <end position="721"/>
    </location>
</feature>
<feature type="region of interest" description="Disordered" evidence="1">
    <location>
        <begin position="4110"/>
        <end position="4132"/>
    </location>
</feature>
<feature type="compositionally biased region" description="Low complexity" evidence="1">
    <location>
        <begin position="5638"/>
        <end position="5649"/>
    </location>
</feature>
<feature type="region of interest" description="Disordered" evidence="1">
    <location>
        <begin position="4262"/>
        <end position="4306"/>
    </location>
</feature>
<feature type="region of interest" description="Disordered" evidence="1">
    <location>
        <begin position="2336"/>
        <end position="2362"/>
    </location>
</feature>
<feature type="compositionally biased region" description="Low complexity" evidence="1">
    <location>
        <begin position="1987"/>
        <end position="1998"/>
    </location>
</feature>
<feature type="region of interest" description="Disordered" evidence="1">
    <location>
        <begin position="6335"/>
        <end position="6356"/>
    </location>
</feature>
<feature type="compositionally biased region" description="Low complexity" evidence="1">
    <location>
        <begin position="5671"/>
        <end position="5682"/>
    </location>
</feature>
<feature type="region of interest" description="Disordered" evidence="1">
    <location>
        <begin position="2596"/>
        <end position="2640"/>
    </location>
</feature>
<feature type="region of interest" description="Disordered" evidence="1">
    <location>
        <begin position="822"/>
        <end position="848"/>
    </location>
</feature>
<dbReference type="VEuPathDB" id="ToxoDB:NCLIV_030670"/>
<feature type="compositionally biased region" description="Basic residues" evidence="1">
    <location>
        <begin position="6577"/>
        <end position="6586"/>
    </location>
</feature>
<feature type="region of interest" description="Disordered" evidence="1">
    <location>
        <begin position="3664"/>
        <end position="3765"/>
    </location>
</feature>
<feature type="compositionally biased region" description="Basic and acidic residues" evidence="1">
    <location>
        <begin position="1039"/>
        <end position="1049"/>
    </location>
</feature>
<dbReference type="Pfam" id="PF12234">
    <property type="entry name" value="Rav1p_C"/>
    <property type="match status" value="1"/>
</dbReference>
<feature type="region of interest" description="Disordered" evidence="1">
    <location>
        <begin position="6405"/>
        <end position="6434"/>
    </location>
</feature>
<feature type="region of interest" description="Disordered" evidence="1">
    <location>
        <begin position="3867"/>
        <end position="3911"/>
    </location>
</feature>
<feature type="region of interest" description="Disordered" evidence="1">
    <location>
        <begin position="6118"/>
        <end position="6191"/>
    </location>
</feature>
<dbReference type="Proteomes" id="UP000007494">
    <property type="component" value="Chromosome VIII"/>
</dbReference>
<feature type="compositionally biased region" description="Low complexity" evidence="1">
    <location>
        <begin position="65"/>
        <end position="74"/>
    </location>
</feature>
<feature type="compositionally biased region" description="Pro residues" evidence="1">
    <location>
        <begin position="4121"/>
        <end position="4132"/>
    </location>
</feature>
<feature type="region of interest" description="Disordered" evidence="1">
    <location>
        <begin position="3297"/>
        <end position="3335"/>
    </location>
</feature>
<feature type="region of interest" description="Disordered" evidence="1">
    <location>
        <begin position="1308"/>
        <end position="1332"/>
    </location>
</feature>